<keyword evidence="2" id="KW-1185">Reference proteome</keyword>
<gene>
    <name evidence="1" type="ORF">DUI87_16454</name>
</gene>
<dbReference type="PANTHER" id="PTHR33395">
    <property type="entry name" value="TRANSCRIPTASE, PUTATIVE-RELATED-RELATED"/>
    <property type="match status" value="1"/>
</dbReference>
<dbReference type="PANTHER" id="PTHR33395:SF22">
    <property type="entry name" value="REVERSE TRANSCRIPTASE DOMAIN-CONTAINING PROTEIN"/>
    <property type="match status" value="1"/>
</dbReference>
<evidence type="ECO:0000313" key="1">
    <source>
        <dbReference type="EMBL" id="RMC07001.1"/>
    </source>
</evidence>
<dbReference type="OrthoDB" id="9400821at2759"/>
<protein>
    <recommendedName>
        <fullName evidence="3">Rna-directed dna polymerase from mobile element jockey-like</fullName>
    </recommendedName>
</protein>
<comment type="caution">
    <text evidence="1">The sequence shown here is derived from an EMBL/GenBank/DDBJ whole genome shotgun (WGS) entry which is preliminary data.</text>
</comment>
<evidence type="ECO:0000313" key="2">
    <source>
        <dbReference type="Proteomes" id="UP000269221"/>
    </source>
</evidence>
<dbReference type="Proteomes" id="UP000269221">
    <property type="component" value="Unassembled WGS sequence"/>
</dbReference>
<sequence length="180" mass="20425">MYHLWKEGQTSQTVFKGVARACRKQIREAKAQFELKLVTFVKDNKICFYKYINNIKKGKTNLCSSLDVGGNLVTADEELNIFFDSVYSGKTACPQNNCPPGLVGGVREQNGPTVIQEETVRELLSSLDVHKFLRPEGIHPRVMRELEDELSKPLSIIYQQSWLTGEVPDDWKLVSVTPIH</sequence>
<dbReference type="EMBL" id="QRBI01000120">
    <property type="protein sequence ID" value="RMC07001.1"/>
    <property type="molecule type" value="Genomic_DNA"/>
</dbReference>
<dbReference type="GO" id="GO:0031012">
    <property type="term" value="C:extracellular matrix"/>
    <property type="evidence" value="ECO:0007669"/>
    <property type="project" value="TreeGrafter"/>
</dbReference>
<dbReference type="AlphaFoldDB" id="A0A3M0K3L1"/>
<name>A0A3M0K3L1_HIRRU</name>
<dbReference type="GO" id="GO:0007508">
    <property type="term" value="P:larval heart development"/>
    <property type="evidence" value="ECO:0007669"/>
    <property type="project" value="TreeGrafter"/>
</dbReference>
<reference evidence="1 2" key="1">
    <citation type="submission" date="2018-07" db="EMBL/GenBank/DDBJ databases">
        <title>A high quality draft genome assembly of the barn swallow (H. rustica rustica).</title>
        <authorList>
            <person name="Formenti G."/>
            <person name="Chiara M."/>
            <person name="Poveda L."/>
            <person name="Francoijs K.-J."/>
            <person name="Bonisoli-Alquati A."/>
            <person name="Canova L."/>
            <person name="Gianfranceschi L."/>
            <person name="Horner D.S."/>
            <person name="Saino N."/>
        </authorList>
    </citation>
    <scope>NUCLEOTIDE SEQUENCE [LARGE SCALE GENOMIC DNA]</scope>
    <source>
        <strain evidence="1">Chelidonia</strain>
        <tissue evidence="1">Blood</tissue>
    </source>
</reference>
<accession>A0A3M0K3L1</accession>
<proteinExistence type="predicted"/>
<organism evidence="1 2">
    <name type="scientific">Hirundo rustica rustica</name>
    <dbReference type="NCBI Taxonomy" id="333673"/>
    <lineage>
        <taxon>Eukaryota</taxon>
        <taxon>Metazoa</taxon>
        <taxon>Chordata</taxon>
        <taxon>Craniata</taxon>
        <taxon>Vertebrata</taxon>
        <taxon>Euteleostomi</taxon>
        <taxon>Archelosauria</taxon>
        <taxon>Archosauria</taxon>
        <taxon>Dinosauria</taxon>
        <taxon>Saurischia</taxon>
        <taxon>Theropoda</taxon>
        <taxon>Coelurosauria</taxon>
        <taxon>Aves</taxon>
        <taxon>Neognathae</taxon>
        <taxon>Neoaves</taxon>
        <taxon>Telluraves</taxon>
        <taxon>Australaves</taxon>
        <taxon>Passeriformes</taxon>
        <taxon>Sylvioidea</taxon>
        <taxon>Hirundinidae</taxon>
        <taxon>Hirundo</taxon>
    </lineage>
</organism>
<evidence type="ECO:0008006" key="3">
    <source>
        <dbReference type="Google" id="ProtNLM"/>
    </source>
</evidence>
<dbReference type="GO" id="GO:0061343">
    <property type="term" value="P:cell adhesion involved in heart morphogenesis"/>
    <property type="evidence" value="ECO:0007669"/>
    <property type="project" value="TreeGrafter"/>
</dbReference>